<dbReference type="Proteomes" id="UP000315200">
    <property type="component" value="Unassembled WGS sequence"/>
</dbReference>
<proteinExistence type="predicted"/>
<accession>A0A829WHU8</accession>
<comment type="caution">
    <text evidence="2">The sequence shown here is derived from an EMBL/GenBank/DDBJ whole genome shotgun (WGS) entry which is preliminary data.</text>
</comment>
<dbReference type="NCBIfam" id="NF045971">
    <property type="entry name" value="conju_CD1110"/>
    <property type="match status" value="1"/>
</dbReference>
<dbReference type="InterPro" id="IPR043964">
    <property type="entry name" value="P-loop_TraG"/>
</dbReference>
<evidence type="ECO:0000313" key="3">
    <source>
        <dbReference type="Proteomes" id="UP000315200"/>
    </source>
</evidence>
<dbReference type="EMBL" id="BJLB01000001">
    <property type="protein sequence ID" value="GEA38433.1"/>
    <property type="molecule type" value="Genomic_DNA"/>
</dbReference>
<dbReference type="PANTHER" id="PTHR30121:SF6">
    <property type="entry name" value="SLR6007 PROTEIN"/>
    <property type="match status" value="1"/>
</dbReference>
<dbReference type="PANTHER" id="PTHR30121">
    <property type="entry name" value="UNCHARACTERIZED PROTEIN YJGR-RELATED"/>
    <property type="match status" value="1"/>
</dbReference>
<gene>
    <name evidence="2" type="ORF">Ccl03g_41460</name>
</gene>
<evidence type="ECO:0000313" key="2">
    <source>
        <dbReference type="EMBL" id="GEA38433.1"/>
    </source>
</evidence>
<dbReference type="Pfam" id="PF19044">
    <property type="entry name" value="P-loop_TraG"/>
    <property type="match status" value="1"/>
</dbReference>
<feature type="domain" description="TraG P-loop" evidence="1">
    <location>
        <begin position="103"/>
        <end position="378"/>
    </location>
</feature>
<evidence type="ECO:0000259" key="1">
    <source>
        <dbReference type="Pfam" id="PF19044"/>
    </source>
</evidence>
<dbReference type="InterPro" id="IPR051162">
    <property type="entry name" value="T4SS_component"/>
</dbReference>
<organism evidence="2 3">
    <name type="scientific">Enterocloster clostridioformis</name>
    <dbReference type="NCBI Taxonomy" id="1531"/>
    <lineage>
        <taxon>Bacteria</taxon>
        <taxon>Bacillati</taxon>
        <taxon>Bacillota</taxon>
        <taxon>Clostridia</taxon>
        <taxon>Lachnospirales</taxon>
        <taxon>Lachnospiraceae</taxon>
        <taxon>Enterocloster</taxon>
    </lineage>
</organism>
<dbReference type="Gene3D" id="3.40.50.300">
    <property type="entry name" value="P-loop containing nucleotide triphosphate hydrolases"/>
    <property type="match status" value="1"/>
</dbReference>
<reference evidence="2 3" key="1">
    <citation type="submission" date="2019-06" db="EMBL/GenBank/DDBJ databases">
        <title>Draft genome sequence of [Clostridium] clostridioforme NBRC 113352.</title>
        <authorList>
            <person name="Miura T."/>
            <person name="Furukawa M."/>
            <person name="Shimamura M."/>
            <person name="Ohyama Y."/>
            <person name="Yamazoe A."/>
            <person name="Kawasaki H."/>
        </authorList>
    </citation>
    <scope>NUCLEOTIDE SEQUENCE [LARGE SCALE GENOMIC DNA]</scope>
    <source>
        <strain evidence="2 3">NBRC 113352</strain>
    </source>
</reference>
<sequence length="386" mass="43271">MFLLTFLVVNMADTKRKLENDVFAAAGIAQKNNCALTRLDYQQEAGLMSSVPLGENLIPIQRGLTTSSTAIFIPFITQELFQTGAALYYGLNALSNNMILCDRKQLKNPNGLILGTPGSGKSFAAKREMTNAFLITDDDIIICDPEAEYFSLVQRLDGQVIRLSPTGKGIDGKPQYVNPMDINLNYSEDDSPLALKSDFILSLCELVIGGKEGLQPVDKTVIDRAVRNVYRPFLADPDPEKMPILGDLYDELLKQPEPEAARIAAALELYVSGSLNVFNHRTNVELNNRLVCFDIKQLGKQLKKLGMLIVQDQVWNRVTVNRAERKSTRYFMDEFHLLLKEEQTAAYSVEIWKRFRKWGGIPTAITQNVKDLLASREVENIFGATR</sequence>
<dbReference type="Gene3D" id="1.10.8.730">
    <property type="match status" value="1"/>
</dbReference>
<name>A0A829WHU8_9FIRM</name>
<dbReference type="AlphaFoldDB" id="A0A829WHU8"/>
<dbReference type="InterPro" id="IPR027417">
    <property type="entry name" value="P-loop_NTPase"/>
</dbReference>
<protein>
    <recommendedName>
        <fullName evidence="1">TraG P-loop domain-containing protein</fullName>
    </recommendedName>
</protein>
<dbReference type="SUPFAM" id="SSF52540">
    <property type="entry name" value="P-loop containing nucleoside triphosphate hydrolases"/>
    <property type="match status" value="1"/>
</dbReference>